<name>A0AAD1SPL8_PELCU</name>
<evidence type="ECO:0000313" key="2">
    <source>
        <dbReference type="Proteomes" id="UP001295444"/>
    </source>
</evidence>
<gene>
    <name evidence="1" type="ORF">PECUL_23A061552</name>
</gene>
<feature type="non-terminal residue" evidence="1">
    <location>
        <position position="1"/>
    </location>
</feature>
<dbReference type="Proteomes" id="UP001295444">
    <property type="component" value="Chromosome 07"/>
</dbReference>
<proteinExistence type="predicted"/>
<organism evidence="1 2">
    <name type="scientific">Pelobates cultripes</name>
    <name type="common">Western spadefoot toad</name>
    <dbReference type="NCBI Taxonomy" id="61616"/>
    <lineage>
        <taxon>Eukaryota</taxon>
        <taxon>Metazoa</taxon>
        <taxon>Chordata</taxon>
        <taxon>Craniata</taxon>
        <taxon>Vertebrata</taxon>
        <taxon>Euteleostomi</taxon>
        <taxon>Amphibia</taxon>
        <taxon>Batrachia</taxon>
        <taxon>Anura</taxon>
        <taxon>Pelobatoidea</taxon>
        <taxon>Pelobatidae</taxon>
        <taxon>Pelobates</taxon>
    </lineage>
</organism>
<feature type="non-terminal residue" evidence="1">
    <location>
        <position position="54"/>
    </location>
</feature>
<dbReference type="EMBL" id="OW240918">
    <property type="protein sequence ID" value="CAH2306500.1"/>
    <property type="molecule type" value="Genomic_DNA"/>
</dbReference>
<dbReference type="AlphaFoldDB" id="A0AAD1SPL8"/>
<protein>
    <submittedName>
        <fullName evidence="1">Uncharacterized protein</fullName>
    </submittedName>
</protein>
<accession>A0AAD1SPL8</accession>
<keyword evidence="2" id="KW-1185">Reference proteome</keyword>
<sequence length="54" mass="6501">VSSSRPYPFQRIKYWTLSNRLSMVVFHDEVENPRPYGLHIQFLHQPELVVVYLL</sequence>
<evidence type="ECO:0000313" key="1">
    <source>
        <dbReference type="EMBL" id="CAH2306500.1"/>
    </source>
</evidence>
<reference evidence="1" key="1">
    <citation type="submission" date="2022-03" db="EMBL/GenBank/DDBJ databases">
        <authorList>
            <person name="Alioto T."/>
            <person name="Alioto T."/>
            <person name="Gomez Garrido J."/>
        </authorList>
    </citation>
    <scope>NUCLEOTIDE SEQUENCE</scope>
</reference>